<gene>
    <name evidence="2" type="ORF">BJ684DRAFT_18081</name>
</gene>
<keyword evidence="1" id="KW-0472">Membrane</keyword>
<evidence type="ECO:0000256" key="1">
    <source>
        <dbReference type="SAM" id="Phobius"/>
    </source>
</evidence>
<keyword evidence="1" id="KW-0812">Transmembrane</keyword>
<name>A0A4P9XY66_9FUNG</name>
<feature type="transmembrane region" description="Helical" evidence="1">
    <location>
        <begin position="14"/>
        <end position="33"/>
    </location>
</feature>
<dbReference type="InterPro" id="IPR005352">
    <property type="entry name" value="Erg28"/>
</dbReference>
<dbReference type="Pfam" id="PF03694">
    <property type="entry name" value="Erg28"/>
    <property type="match status" value="1"/>
</dbReference>
<proteinExistence type="predicted"/>
<dbReference type="OrthoDB" id="10541827at2759"/>
<reference evidence="3" key="1">
    <citation type="journal article" date="2018" name="Nat. Microbiol.">
        <title>Leveraging single-cell genomics to expand the fungal tree of life.</title>
        <authorList>
            <person name="Ahrendt S.R."/>
            <person name="Quandt C.A."/>
            <person name="Ciobanu D."/>
            <person name="Clum A."/>
            <person name="Salamov A."/>
            <person name="Andreopoulos B."/>
            <person name="Cheng J.F."/>
            <person name="Woyke T."/>
            <person name="Pelin A."/>
            <person name="Henrissat B."/>
            <person name="Reynolds N.K."/>
            <person name="Benny G.L."/>
            <person name="Smith M.E."/>
            <person name="James T.Y."/>
            <person name="Grigoriev I.V."/>
        </authorList>
    </citation>
    <scope>NUCLEOTIDE SEQUENCE [LARGE SCALE GENOMIC DNA]</scope>
</reference>
<dbReference type="AlphaFoldDB" id="A0A4P9XY66"/>
<evidence type="ECO:0000313" key="2">
    <source>
        <dbReference type="EMBL" id="RKP11317.1"/>
    </source>
</evidence>
<organism evidence="2 3">
    <name type="scientific">Piptocephalis cylindrospora</name>
    <dbReference type="NCBI Taxonomy" id="1907219"/>
    <lineage>
        <taxon>Eukaryota</taxon>
        <taxon>Fungi</taxon>
        <taxon>Fungi incertae sedis</taxon>
        <taxon>Zoopagomycota</taxon>
        <taxon>Zoopagomycotina</taxon>
        <taxon>Zoopagomycetes</taxon>
        <taxon>Zoopagales</taxon>
        <taxon>Piptocephalidaceae</taxon>
        <taxon>Piptocephalis</taxon>
    </lineage>
</organism>
<keyword evidence="1" id="KW-1133">Transmembrane helix</keyword>
<feature type="transmembrane region" description="Helical" evidence="1">
    <location>
        <begin position="80"/>
        <end position="101"/>
    </location>
</feature>
<evidence type="ECO:0000313" key="3">
    <source>
        <dbReference type="Proteomes" id="UP000267251"/>
    </source>
</evidence>
<accession>A0A4P9XY66</accession>
<dbReference type="EMBL" id="KZ989015">
    <property type="protein sequence ID" value="RKP11317.1"/>
    <property type="molecule type" value="Genomic_DNA"/>
</dbReference>
<dbReference type="Proteomes" id="UP000267251">
    <property type="component" value="Unassembled WGS sequence"/>
</dbReference>
<sequence>MSSLLTSWLPEGALAQWIFFISAVSVINTVQTYTTGTKTTRRIYSGEPQQASPLTQTLHSSPSLHSDTKKRVKSSWVKRTALFVGLSSIGLGVAALLVLYASKHASILTFLADGRSLRVSYYPFPWSRSMSHKNLPIDRVFSRQPLLPPGTQDTPGAEKGAVGKSNRFFYVACKGGW</sequence>
<dbReference type="GO" id="GO:0016020">
    <property type="term" value="C:membrane"/>
    <property type="evidence" value="ECO:0007669"/>
    <property type="project" value="InterPro"/>
</dbReference>
<feature type="non-terminal residue" evidence="2">
    <location>
        <position position="177"/>
    </location>
</feature>
<protein>
    <submittedName>
        <fullName evidence="2">Uncharacterized protein</fullName>
    </submittedName>
</protein>
<keyword evidence="3" id="KW-1185">Reference proteome</keyword>